<accession>A0ABS5ZLJ5</accession>
<dbReference type="EMBL" id="JABELD010000008">
    <property type="protein sequence ID" value="MBU2737482.1"/>
    <property type="molecule type" value="Genomic_DNA"/>
</dbReference>
<keyword evidence="3" id="KW-1185">Reference proteome</keyword>
<protein>
    <recommendedName>
        <fullName evidence="4">NHL repeat containing protein</fullName>
    </recommendedName>
</protein>
<name>A0ABS5ZLJ5_9PROT</name>
<dbReference type="SUPFAM" id="SSF63829">
    <property type="entry name" value="Calcium-dependent phosphotriesterase"/>
    <property type="match status" value="1"/>
</dbReference>
<dbReference type="Proteomes" id="UP001197028">
    <property type="component" value="Unassembled WGS sequence"/>
</dbReference>
<dbReference type="Gene3D" id="2.120.10.30">
    <property type="entry name" value="TolB, C-terminal domain"/>
    <property type="match status" value="1"/>
</dbReference>
<proteinExistence type="predicted"/>
<evidence type="ECO:0000313" key="2">
    <source>
        <dbReference type="EMBL" id="MBU2737482.1"/>
    </source>
</evidence>
<evidence type="ECO:0000256" key="1">
    <source>
        <dbReference type="SAM" id="SignalP"/>
    </source>
</evidence>
<dbReference type="InterPro" id="IPR011042">
    <property type="entry name" value="6-blade_b-propeller_TolB-like"/>
</dbReference>
<sequence length="379" mass="40225">MFNNRYKRIRLFVVVVLAAGAATPLLAHADLLSKLKGNEYLASSVPFKGLDSGDENPYSLVVSTVNAGKIHNGDVLFDNFNNSKNFQGTGTTIMQFDPKTQKTRVFARFDNTQDKCPGGIGLTAAMTILKSGYVVVGSMPSTDGTTKTLGQGCLLVANPEGLWVKTIVDPKINGPWGRMAVSDQGDTAHLFISNIGFGLKGSSPKTILKKATVARVTLKMPHNAPPELVNITDVGSWFPARSSNSAFVIGPVGLALGKNGDLYVANELNNSINVIPDALTRGTSAGTGNVLTKNGFLKAPLGMLKTKNGNLVVANAQNGQLVEIDSQTGKQLGTYWADKDPAQQPPGSGDLFGIALNPEGNGIYFVRDDNNTLMEAVEK</sequence>
<evidence type="ECO:0008006" key="4">
    <source>
        <dbReference type="Google" id="ProtNLM"/>
    </source>
</evidence>
<gene>
    <name evidence="2" type="ORF">HJG40_01375</name>
</gene>
<organism evidence="2 3">
    <name type="scientific">Acidithiobacillus concretivorus</name>
    <dbReference type="NCBI Taxonomy" id="3063952"/>
    <lineage>
        <taxon>Bacteria</taxon>
        <taxon>Pseudomonadati</taxon>
        <taxon>Pseudomonadota</taxon>
        <taxon>Acidithiobacillia</taxon>
        <taxon>Acidithiobacillales</taxon>
        <taxon>Acidithiobacillaceae</taxon>
        <taxon>Acidithiobacillus</taxon>
    </lineage>
</organism>
<comment type="caution">
    <text evidence="2">The sequence shown here is derived from an EMBL/GenBank/DDBJ whole genome shotgun (WGS) entry which is preliminary data.</text>
</comment>
<feature type="chain" id="PRO_5045600127" description="NHL repeat containing protein" evidence="1">
    <location>
        <begin position="30"/>
        <end position="379"/>
    </location>
</feature>
<reference evidence="2 3" key="1">
    <citation type="journal article" date="2021" name="ISME J.">
        <title>Genomic evolution of the class Acidithiobacillia: deep-branching Proteobacteria living in extreme acidic conditions.</title>
        <authorList>
            <person name="Moya-Beltran A."/>
            <person name="Beard S."/>
            <person name="Rojas-Villalobos C."/>
            <person name="Issotta F."/>
            <person name="Gallardo Y."/>
            <person name="Ulloa R."/>
            <person name="Giaveno A."/>
            <person name="Degli Esposti M."/>
            <person name="Johnson D.B."/>
            <person name="Quatrini R."/>
        </authorList>
    </citation>
    <scope>NUCLEOTIDE SEQUENCE [LARGE SCALE GENOMIC DNA]</scope>
    <source>
        <strain evidence="2 3">ATCC 19703</strain>
    </source>
</reference>
<keyword evidence="1" id="KW-0732">Signal</keyword>
<dbReference type="RefSeq" id="WP_215862538.1">
    <property type="nucleotide sequence ID" value="NZ_JABELD010000008.1"/>
</dbReference>
<evidence type="ECO:0000313" key="3">
    <source>
        <dbReference type="Proteomes" id="UP001197028"/>
    </source>
</evidence>
<feature type="signal peptide" evidence="1">
    <location>
        <begin position="1"/>
        <end position="29"/>
    </location>
</feature>